<evidence type="ECO:0000313" key="10">
    <source>
        <dbReference type="Proteomes" id="UP000053789"/>
    </source>
</evidence>
<dbReference type="FunFam" id="1.20.1250.20:FF:000784">
    <property type="entry name" value="MFS drug efflux pump"/>
    <property type="match status" value="1"/>
</dbReference>
<gene>
    <name evidence="9" type="ORF">Z519_05281</name>
</gene>
<dbReference type="SUPFAM" id="SSF103473">
    <property type="entry name" value="MFS general substrate transporter"/>
    <property type="match status" value="1"/>
</dbReference>
<evidence type="ECO:0000259" key="8">
    <source>
        <dbReference type="PROSITE" id="PS50850"/>
    </source>
</evidence>
<evidence type="ECO:0000256" key="3">
    <source>
        <dbReference type="ARBA" id="ARBA00022692"/>
    </source>
</evidence>
<keyword evidence="3 7" id="KW-0812">Transmembrane</keyword>
<dbReference type="Pfam" id="PF06609">
    <property type="entry name" value="TRI12"/>
    <property type="match status" value="1"/>
</dbReference>
<proteinExistence type="predicted"/>
<dbReference type="InterPro" id="IPR020846">
    <property type="entry name" value="MFS_dom"/>
</dbReference>
<dbReference type="VEuPathDB" id="FungiDB:Z519_05281"/>
<feature type="transmembrane region" description="Helical" evidence="7">
    <location>
        <begin position="185"/>
        <end position="206"/>
    </location>
</feature>
<evidence type="ECO:0000256" key="6">
    <source>
        <dbReference type="SAM" id="MobiDB-lite"/>
    </source>
</evidence>
<dbReference type="RefSeq" id="XP_016620635.1">
    <property type="nucleotide sequence ID" value="XM_016763022.1"/>
</dbReference>
<evidence type="ECO:0000256" key="1">
    <source>
        <dbReference type="ARBA" id="ARBA00004141"/>
    </source>
</evidence>
<dbReference type="PROSITE" id="PS50850">
    <property type="entry name" value="MFS"/>
    <property type="match status" value="1"/>
</dbReference>
<dbReference type="InterPro" id="IPR010573">
    <property type="entry name" value="MFS_Str1/Tri12-like"/>
</dbReference>
<sequence>MAEKHIGAAEEVAVEAPSSSAGKSQVHHEESVGDVEKTIFLRIDGDDLDHEHEPKMTFKRFMSLLAMALLWTGSQIPVYLYGSIPPYIYGDIGGVDRWIWFILGNLLALAGVCPFVGSLSDLLGRRYVALIGAGLLVLGTVIATTAKSMNMFIAGTTIAGAAAGISELTALAVTSELAPTRKRGAYVAVLIFTIVPFLPSGIYAQLIASHAGWRYCGIIICVWNGLGLIITALFYFPPPRVNSKGKSKQEILHQIDFIGGLLSISGMVLFMAGMQWGGYQYSWRSPHALVPLILGAVLIVLFLFWEAYGAEYPMFPKKTQAGSSYLGTHSPHHIHFRSKLLLIPYVLANTGF</sequence>
<feature type="transmembrane region" description="Helical" evidence="7">
    <location>
        <begin position="98"/>
        <end position="120"/>
    </location>
</feature>
<dbReference type="PANTHER" id="PTHR23501">
    <property type="entry name" value="MAJOR FACILITATOR SUPERFAMILY"/>
    <property type="match status" value="1"/>
</dbReference>
<feature type="region of interest" description="Disordered" evidence="6">
    <location>
        <begin position="1"/>
        <end position="29"/>
    </location>
</feature>
<dbReference type="GO" id="GO:0005886">
    <property type="term" value="C:plasma membrane"/>
    <property type="evidence" value="ECO:0007669"/>
    <property type="project" value="TreeGrafter"/>
</dbReference>
<feature type="transmembrane region" description="Helical" evidence="7">
    <location>
        <begin position="288"/>
        <end position="308"/>
    </location>
</feature>
<feature type="transmembrane region" description="Helical" evidence="7">
    <location>
        <begin position="127"/>
        <end position="146"/>
    </location>
</feature>
<feature type="transmembrane region" description="Helical" evidence="7">
    <location>
        <begin position="152"/>
        <end position="173"/>
    </location>
</feature>
<dbReference type="PANTHER" id="PTHR23501:SF109">
    <property type="entry name" value="MAJOR FACILITATOR SUPERFAMILY (MFS) PROFILE DOMAIN-CONTAINING PROTEIN-RELATED"/>
    <property type="match status" value="1"/>
</dbReference>
<evidence type="ECO:0000256" key="2">
    <source>
        <dbReference type="ARBA" id="ARBA00022448"/>
    </source>
</evidence>
<dbReference type="OrthoDB" id="4161376at2759"/>
<feature type="transmembrane region" description="Helical" evidence="7">
    <location>
        <begin position="61"/>
        <end position="78"/>
    </location>
</feature>
<dbReference type="AlphaFoldDB" id="A0A0D2EVW6"/>
<reference evidence="9" key="1">
    <citation type="submission" date="2015-01" db="EMBL/GenBank/DDBJ databases">
        <title>The Genome Sequence of Cladophialophora bantiana CBS 173.52.</title>
        <authorList>
            <consortium name="The Broad Institute Genomics Platform"/>
            <person name="Cuomo C."/>
            <person name="de Hoog S."/>
            <person name="Gorbushina A."/>
            <person name="Stielow B."/>
            <person name="Teixiera M."/>
            <person name="Abouelleil A."/>
            <person name="Chapman S.B."/>
            <person name="Priest M."/>
            <person name="Young S.K."/>
            <person name="Wortman J."/>
            <person name="Nusbaum C."/>
            <person name="Birren B."/>
        </authorList>
    </citation>
    <scope>NUCLEOTIDE SEQUENCE [LARGE SCALE GENOMIC DNA]</scope>
    <source>
        <strain evidence="9">CBS 173.52</strain>
    </source>
</reference>
<dbReference type="HOGENOM" id="CLU_787562_0_0_1"/>
<organism evidence="9 10">
    <name type="scientific">Cladophialophora bantiana (strain ATCC 10958 / CBS 173.52 / CDC B-1940 / NIH 8579)</name>
    <name type="common">Xylohypha bantiana</name>
    <dbReference type="NCBI Taxonomy" id="1442370"/>
    <lineage>
        <taxon>Eukaryota</taxon>
        <taxon>Fungi</taxon>
        <taxon>Dikarya</taxon>
        <taxon>Ascomycota</taxon>
        <taxon>Pezizomycotina</taxon>
        <taxon>Eurotiomycetes</taxon>
        <taxon>Chaetothyriomycetidae</taxon>
        <taxon>Chaetothyriales</taxon>
        <taxon>Herpotrichiellaceae</taxon>
        <taxon>Cladophialophora</taxon>
    </lineage>
</organism>
<dbReference type="GeneID" id="27698209"/>
<evidence type="ECO:0000256" key="4">
    <source>
        <dbReference type="ARBA" id="ARBA00022989"/>
    </source>
</evidence>
<evidence type="ECO:0000256" key="5">
    <source>
        <dbReference type="ARBA" id="ARBA00023136"/>
    </source>
</evidence>
<feature type="transmembrane region" description="Helical" evidence="7">
    <location>
        <begin position="257"/>
        <end position="276"/>
    </location>
</feature>
<name>A0A0D2EVW6_CLAB1</name>
<dbReference type="InterPro" id="IPR036259">
    <property type="entry name" value="MFS_trans_sf"/>
</dbReference>
<evidence type="ECO:0000313" key="9">
    <source>
        <dbReference type="EMBL" id="KIW93966.1"/>
    </source>
</evidence>
<keyword evidence="4 7" id="KW-1133">Transmembrane helix</keyword>
<feature type="domain" description="Major facilitator superfamily (MFS) profile" evidence="8">
    <location>
        <begin position="61"/>
        <end position="352"/>
    </location>
</feature>
<dbReference type="Proteomes" id="UP000053789">
    <property type="component" value="Unassembled WGS sequence"/>
</dbReference>
<evidence type="ECO:0000256" key="7">
    <source>
        <dbReference type="SAM" id="Phobius"/>
    </source>
</evidence>
<keyword evidence="5 7" id="KW-0472">Membrane</keyword>
<comment type="subcellular location">
    <subcellularLocation>
        <location evidence="1">Membrane</location>
        <topology evidence="1">Multi-pass membrane protein</topology>
    </subcellularLocation>
</comment>
<feature type="transmembrane region" description="Helical" evidence="7">
    <location>
        <begin position="212"/>
        <end position="236"/>
    </location>
</feature>
<dbReference type="GO" id="GO:0022857">
    <property type="term" value="F:transmembrane transporter activity"/>
    <property type="evidence" value="ECO:0007669"/>
    <property type="project" value="InterPro"/>
</dbReference>
<dbReference type="Gene3D" id="1.20.1250.20">
    <property type="entry name" value="MFS general substrate transporter like domains"/>
    <property type="match status" value="1"/>
</dbReference>
<dbReference type="EMBL" id="KN846986">
    <property type="protein sequence ID" value="KIW93966.1"/>
    <property type="molecule type" value="Genomic_DNA"/>
</dbReference>
<protein>
    <recommendedName>
        <fullName evidence="8">Major facilitator superfamily (MFS) profile domain-containing protein</fullName>
    </recommendedName>
</protein>
<accession>A0A0D2EVW6</accession>
<keyword evidence="2" id="KW-0813">Transport</keyword>
<keyword evidence="10" id="KW-1185">Reference proteome</keyword>
<feature type="compositionally biased region" description="Low complexity" evidence="6">
    <location>
        <begin position="9"/>
        <end position="21"/>
    </location>
</feature>